<dbReference type="PANTHER" id="PTHR45616">
    <property type="entry name" value="GATA-TYPE DOMAIN-CONTAINING PROTEIN"/>
    <property type="match status" value="1"/>
</dbReference>
<evidence type="ECO:0000256" key="2">
    <source>
        <dbReference type="ARBA" id="ARBA00022754"/>
    </source>
</evidence>
<dbReference type="PANTHER" id="PTHR45616:SF21">
    <property type="entry name" value="KERATIN, TYPE II CYTOSKELETAL 7"/>
    <property type="match status" value="1"/>
</dbReference>
<dbReference type="SMART" id="SM01391">
    <property type="entry name" value="Filament"/>
    <property type="match status" value="1"/>
</dbReference>
<proteinExistence type="predicted"/>
<dbReference type="Gene3D" id="1.20.5.500">
    <property type="entry name" value="Single helix bin"/>
    <property type="match status" value="1"/>
</dbReference>
<name>M7BI77_CHEMY</name>
<dbReference type="GO" id="GO:0045095">
    <property type="term" value="C:keratin filament"/>
    <property type="evidence" value="ECO:0007669"/>
    <property type="project" value="TreeGrafter"/>
</dbReference>
<dbReference type="GO" id="GO:0005615">
    <property type="term" value="C:extracellular space"/>
    <property type="evidence" value="ECO:0007669"/>
    <property type="project" value="TreeGrafter"/>
</dbReference>
<dbReference type="GO" id="GO:0031424">
    <property type="term" value="P:keratinization"/>
    <property type="evidence" value="ECO:0007669"/>
    <property type="project" value="TreeGrafter"/>
</dbReference>
<reference evidence="7" key="1">
    <citation type="journal article" date="2013" name="Nat. Genet.">
        <title>The draft genomes of soft-shell turtle and green sea turtle yield insights into the development and evolution of the turtle-specific body plan.</title>
        <authorList>
            <person name="Wang Z."/>
            <person name="Pascual-Anaya J."/>
            <person name="Zadissa A."/>
            <person name="Li W."/>
            <person name="Niimura Y."/>
            <person name="Huang Z."/>
            <person name="Li C."/>
            <person name="White S."/>
            <person name="Xiong Z."/>
            <person name="Fang D."/>
            <person name="Wang B."/>
            <person name="Ming Y."/>
            <person name="Chen Y."/>
            <person name="Zheng Y."/>
            <person name="Kuraku S."/>
            <person name="Pignatelli M."/>
            <person name="Herrero J."/>
            <person name="Beal K."/>
            <person name="Nozawa M."/>
            <person name="Li Q."/>
            <person name="Wang J."/>
            <person name="Zhang H."/>
            <person name="Yu L."/>
            <person name="Shigenobu S."/>
            <person name="Wang J."/>
            <person name="Liu J."/>
            <person name="Flicek P."/>
            <person name="Searle S."/>
            <person name="Wang J."/>
            <person name="Kuratani S."/>
            <person name="Yin Y."/>
            <person name="Aken B."/>
            <person name="Zhang G."/>
            <person name="Irie N."/>
        </authorList>
    </citation>
    <scope>NUCLEOTIDE SEQUENCE [LARGE SCALE GENOMIC DNA]</scope>
</reference>
<dbReference type="EMBL" id="KB565896">
    <property type="protein sequence ID" value="EMP27957.1"/>
    <property type="molecule type" value="Genomic_DNA"/>
</dbReference>
<dbReference type="InterPro" id="IPR039008">
    <property type="entry name" value="IF_rod_dom"/>
</dbReference>
<evidence type="ECO:0000256" key="4">
    <source>
        <dbReference type="SAM" id="Coils"/>
    </source>
</evidence>
<sequence length="150" mass="17355">MWYRGLQAPQHQTLPGLPVAAGLWSRLLALQLSQELRELQAQVSDTSVVLSMDNSRNLDMDSIIAEVKAQYEEMANKSRMEAESWYQTKFETLQATAGKHGDELRNTKTEITEINRMIHRLQAEIDNVKSQRVLSHEFNRKKVHKYSKRS</sequence>
<keyword evidence="7" id="KW-1185">Reference proteome</keyword>
<dbReference type="Pfam" id="PF00038">
    <property type="entry name" value="Filament"/>
    <property type="match status" value="1"/>
</dbReference>
<evidence type="ECO:0000313" key="7">
    <source>
        <dbReference type="Proteomes" id="UP000031443"/>
    </source>
</evidence>
<keyword evidence="2" id="KW-0403">Intermediate filament</keyword>
<dbReference type="STRING" id="8469.M7BI77"/>
<dbReference type="AlphaFoldDB" id="M7BI77"/>
<organism evidence="6 7">
    <name type="scientific">Chelonia mydas</name>
    <name type="common">Green sea-turtle</name>
    <name type="synonym">Chelonia agassizi</name>
    <dbReference type="NCBI Taxonomy" id="8469"/>
    <lineage>
        <taxon>Eukaryota</taxon>
        <taxon>Metazoa</taxon>
        <taxon>Chordata</taxon>
        <taxon>Craniata</taxon>
        <taxon>Vertebrata</taxon>
        <taxon>Euteleostomi</taxon>
        <taxon>Archelosauria</taxon>
        <taxon>Testudinata</taxon>
        <taxon>Testudines</taxon>
        <taxon>Cryptodira</taxon>
        <taxon>Durocryptodira</taxon>
        <taxon>Americhelydia</taxon>
        <taxon>Chelonioidea</taxon>
        <taxon>Cheloniidae</taxon>
        <taxon>Chelonia</taxon>
    </lineage>
</organism>
<keyword evidence="3 4" id="KW-0175">Coiled coil</keyword>
<accession>M7BI77</accession>
<evidence type="ECO:0000256" key="3">
    <source>
        <dbReference type="ARBA" id="ARBA00023054"/>
    </source>
</evidence>
<feature type="coiled-coil region" evidence="4">
    <location>
        <begin position="104"/>
        <end position="131"/>
    </location>
</feature>
<evidence type="ECO:0000259" key="5">
    <source>
        <dbReference type="PROSITE" id="PS51842"/>
    </source>
</evidence>
<dbReference type="FunFam" id="1.20.5.500:FF:000001">
    <property type="entry name" value="Type II keratin 23"/>
    <property type="match status" value="1"/>
</dbReference>
<evidence type="ECO:0000313" key="6">
    <source>
        <dbReference type="EMBL" id="EMP27957.1"/>
    </source>
</evidence>
<keyword evidence="1" id="KW-0416">Keratin</keyword>
<dbReference type="Proteomes" id="UP000031443">
    <property type="component" value="Unassembled WGS sequence"/>
</dbReference>
<gene>
    <name evidence="6" type="ORF">UY3_14934</name>
</gene>
<dbReference type="GO" id="GO:0030280">
    <property type="term" value="F:structural constituent of skin epidermis"/>
    <property type="evidence" value="ECO:0007669"/>
    <property type="project" value="TreeGrafter"/>
</dbReference>
<evidence type="ECO:0000256" key="1">
    <source>
        <dbReference type="ARBA" id="ARBA00022744"/>
    </source>
</evidence>
<protein>
    <submittedName>
        <fullName evidence="6">Keratin, type II cytoskeletal cochleal</fullName>
    </submittedName>
</protein>
<dbReference type="eggNOG" id="ENOG502QURK">
    <property type="taxonomic scope" value="Eukaryota"/>
</dbReference>
<feature type="domain" description="IF rod" evidence="5">
    <location>
        <begin position="1"/>
        <end position="150"/>
    </location>
</feature>
<dbReference type="SUPFAM" id="SSF46579">
    <property type="entry name" value="Prefoldin"/>
    <property type="match status" value="1"/>
</dbReference>
<dbReference type="PROSITE" id="PS51842">
    <property type="entry name" value="IF_ROD_2"/>
    <property type="match status" value="1"/>
</dbReference>
<dbReference type="GO" id="GO:0045109">
    <property type="term" value="P:intermediate filament organization"/>
    <property type="evidence" value="ECO:0007669"/>
    <property type="project" value="TreeGrafter"/>
</dbReference>